<dbReference type="Proteomes" id="UP000595046">
    <property type="component" value="Chromosome"/>
</dbReference>
<organism evidence="3 4">
    <name type="scientific">Streptomyces bathyalis</name>
    <dbReference type="NCBI Taxonomy" id="2710756"/>
    <lineage>
        <taxon>Bacteria</taxon>
        <taxon>Bacillati</taxon>
        <taxon>Actinomycetota</taxon>
        <taxon>Actinomycetes</taxon>
        <taxon>Kitasatosporales</taxon>
        <taxon>Streptomycetaceae</taxon>
        <taxon>Streptomyces</taxon>
    </lineage>
</organism>
<keyword evidence="4" id="KW-1185">Reference proteome</keyword>
<dbReference type="AlphaFoldDB" id="A0A7T1T523"/>
<evidence type="ECO:0000313" key="3">
    <source>
        <dbReference type="EMBL" id="QPP06531.1"/>
    </source>
</evidence>
<evidence type="ECO:0000256" key="2">
    <source>
        <dbReference type="SAM" id="SignalP"/>
    </source>
</evidence>
<dbReference type="GO" id="GO:0051260">
    <property type="term" value="P:protein homooligomerization"/>
    <property type="evidence" value="ECO:0007669"/>
    <property type="project" value="InterPro"/>
</dbReference>
<evidence type="ECO:0008006" key="5">
    <source>
        <dbReference type="Google" id="ProtNLM"/>
    </source>
</evidence>
<gene>
    <name evidence="3" type="ORF">G4Z16_09075</name>
</gene>
<protein>
    <recommendedName>
        <fullName evidence="5">Secreted protein</fullName>
    </recommendedName>
</protein>
<dbReference type="RefSeq" id="WP_197350358.1">
    <property type="nucleotide sequence ID" value="NZ_CP048882.1"/>
</dbReference>
<dbReference type="InterPro" id="IPR037149">
    <property type="entry name" value="PA_heptamer_dom_sf"/>
</dbReference>
<evidence type="ECO:0000313" key="4">
    <source>
        <dbReference type="Proteomes" id="UP000595046"/>
    </source>
</evidence>
<dbReference type="Gene3D" id="2.60.120.240">
    <property type="entry name" value="Protective antigen, heptamerisation domain"/>
    <property type="match status" value="1"/>
</dbReference>
<feature type="region of interest" description="Disordered" evidence="1">
    <location>
        <begin position="181"/>
        <end position="206"/>
    </location>
</feature>
<keyword evidence="2" id="KW-0732">Signal</keyword>
<dbReference type="EMBL" id="CP048882">
    <property type="protein sequence ID" value="QPP06531.1"/>
    <property type="molecule type" value="Genomic_DNA"/>
</dbReference>
<feature type="signal peptide" evidence="2">
    <location>
        <begin position="1"/>
        <end position="29"/>
    </location>
</feature>
<name>A0A7T1T523_9ACTN</name>
<feature type="chain" id="PRO_5032281502" description="Secreted protein" evidence="2">
    <location>
        <begin position="30"/>
        <end position="206"/>
    </location>
</feature>
<dbReference type="KEGG" id="sbat:G4Z16_09075"/>
<sequence>MTRRKKLSMLVVAITTAGATALFPAAAQAEDEEQPTTRELLEQCDNGTDKCVFHPSGAPVDSMGEAHQVGDSAFNCTKDLQRSAVSWSDTTGETNTVGVSMKAQYGFTKLFSVTIEASYNHSWESSHTEQQQTNVEVKPGEVGWITREAAMEEIQGTYEMHFEDRFYGHHIWYVPFTAKGPKADAPSTKTQHTRKMTKKEKKQHCG</sequence>
<feature type="compositionally biased region" description="Basic residues" evidence="1">
    <location>
        <begin position="191"/>
        <end position="206"/>
    </location>
</feature>
<dbReference type="SUPFAM" id="SSF56973">
    <property type="entry name" value="Aerolisin/ETX pore-forming domain"/>
    <property type="match status" value="1"/>
</dbReference>
<accession>A0A7T1T523</accession>
<proteinExistence type="predicted"/>
<reference evidence="4" key="1">
    <citation type="submission" date="2020-02" db="EMBL/GenBank/DDBJ databases">
        <title>Streptomyces sp. ASO4wet.</title>
        <authorList>
            <person name="Risdian C."/>
            <person name="Landwehr W."/>
            <person name="Schupp P."/>
            <person name="Wink J."/>
        </authorList>
    </citation>
    <scope>NUCLEOTIDE SEQUENCE [LARGE SCALE GENOMIC DNA]</scope>
    <source>
        <strain evidence="4">ASO4wet</strain>
    </source>
</reference>
<evidence type="ECO:0000256" key="1">
    <source>
        <dbReference type="SAM" id="MobiDB-lite"/>
    </source>
</evidence>